<reference evidence="1" key="1">
    <citation type="submission" date="2019-02" db="EMBL/GenBank/DDBJ databases">
        <authorList>
            <person name="Gruber-Vodicka R. H."/>
            <person name="Seah K. B. B."/>
        </authorList>
    </citation>
    <scope>NUCLEOTIDE SEQUENCE</scope>
    <source>
        <strain evidence="1">BECK_BZ131</strain>
    </source>
</reference>
<proteinExistence type="predicted"/>
<gene>
    <name evidence="1" type="ORF">BECKFW1821C_GA0114237_101030</name>
</gene>
<evidence type="ECO:0000313" key="1">
    <source>
        <dbReference type="EMBL" id="VFJ66604.1"/>
    </source>
</evidence>
<accession>A0A450THH5</accession>
<evidence type="ECO:0008006" key="2">
    <source>
        <dbReference type="Google" id="ProtNLM"/>
    </source>
</evidence>
<dbReference type="EMBL" id="CAADFE010000010">
    <property type="protein sequence ID" value="VFJ66604.1"/>
    <property type="molecule type" value="Genomic_DNA"/>
</dbReference>
<protein>
    <recommendedName>
        <fullName evidence="2">ParE toxin of type II toxin-antitoxin system, parDE</fullName>
    </recommendedName>
</protein>
<dbReference type="AlphaFoldDB" id="A0A450THH5"/>
<name>A0A450THH5_9GAMM</name>
<organism evidence="1">
    <name type="scientific">Candidatus Kentrum sp. FW</name>
    <dbReference type="NCBI Taxonomy" id="2126338"/>
    <lineage>
        <taxon>Bacteria</taxon>
        <taxon>Pseudomonadati</taxon>
        <taxon>Pseudomonadota</taxon>
        <taxon>Gammaproteobacteria</taxon>
        <taxon>Candidatus Kentrum</taxon>
    </lineage>
</organism>
<sequence length="140" mass="16048">MKKYHVRLSSKAEESLYEIQDYITLSSSNVDFAHAFVVDLRLYIKRSIVFLPEPLFRLQGKHQESRLSKKHELPHLFRDKRGQCRSVCPGCGQCQPVYEIQGFGVISLVPNVLAGNAISEAPASCHRMIDHDHRSIRKWG</sequence>